<feature type="chain" id="PRO_5046910301" evidence="2">
    <location>
        <begin position="24"/>
        <end position="406"/>
    </location>
</feature>
<feature type="compositionally biased region" description="Low complexity" evidence="1">
    <location>
        <begin position="144"/>
        <end position="164"/>
    </location>
</feature>
<dbReference type="Proteomes" id="UP001595998">
    <property type="component" value="Unassembled WGS sequence"/>
</dbReference>
<dbReference type="RefSeq" id="WP_380036373.1">
    <property type="nucleotide sequence ID" value="NZ_JBHSEH010000004.1"/>
</dbReference>
<sequence>MSHRAWPAPLAAALTLTLGTALAQSRSAMTGITLPANSRASANAAQLRQAAAQLNSVARANKISGQCKRTEAFTLQLDDDDAIDDLETGFRKAGYAVKELPSDSDDELAFTLRKGQQTLVATIAFGDTTVLTWCAYGPANASTVPATRSATPSAPTASRTAARPAPKPITPPVRAPAALQPTARPPAVTAGLGGLYFRLRIFGNTTIEEYFYFLPDGQVTLVLPQGGLDPLDQRWLAELRKRHPENMASYRLEGGDIVFSIPGKPPRRESFARDADGNLSIGGLFTKRVARFANGQRMSARYSYAGGASGGGTSVSAGSTLILRADGSFSASGVAGASMSAGGQTETARSSSQSSGRYQLSGNTLVLSHVDGRTTRHTVFPYFLKGDPGDYPRWFYLDGAQMKLMR</sequence>
<gene>
    <name evidence="3" type="ORF">ACFOZ9_03285</name>
</gene>
<protein>
    <submittedName>
        <fullName evidence="3">Uncharacterized protein</fullName>
    </submittedName>
</protein>
<evidence type="ECO:0000256" key="1">
    <source>
        <dbReference type="SAM" id="MobiDB-lite"/>
    </source>
</evidence>
<feature type="region of interest" description="Disordered" evidence="1">
    <location>
        <begin position="335"/>
        <end position="358"/>
    </location>
</feature>
<keyword evidence="2" id="KW-0732">Signal</keyword>
<evidence type="ECO:0000313" key="4">
    <source>
        <dbReference type="Proteomes" id="UP001595998"/>
    </source>
</evidence>
<feature type="region of interest" description="Disordered" evidence="1">
    <location>
        <begin position="144"/>
        <end position="172"/>
    </location>
</feature>
<feature type="signal peptide" evidence="2">
    <location>
        <begin position="1"/>
        <end position="23"/>
    </location>
</feature>
<evidence type="ECO:0000256" key="2">
    <source>
        <dbReference type="SAM" id="SignalP"/>
    </source>
</evidence>
<name>A0ABV8XKN7_9DEIO</name>
<dbReference type="EMBL" id="JBHSEH010000004">
    <property type="protein sequence ID" value="MFC4425222.1"/>
    <property type="molecule type" value="Genomic_DNA"/>
</dbReference>
<keyword evidence="4" id="KW-1185">Reference proteome</keyword>
<evidence type="ECO:0000313" key="3">
    <source>
        <dbReference type="EMBL" id="MFC4425222.1"/>
    </source>
</evidence>
<reference evidence="4" key="1">
    <citation type="journal article" date="2019" name="Int. J. Syst. Evol. Microbiol.">
        <title>The Global Catalogue of Microorganisms (GCM) 10K type strain sequencing project: providing services to taxonomists for standard genome sequencing and annotation.</title>
        <authorList>
            <consortium name="The Broad Institute Genomics Platform"/>
            <consortium name="The Broad Institute Genome Sequencing Center for Infectious Disease"/>
            <person name="Wu L."/>
            <person name="Ma J."/>
        </authorList>
    </citation>
    <scope>NUCLEOTIDE SEQUENCE [LARGE SCALE GENOMIC DNA]</scope>
    <source>
        <strain evidence="4">CCUG 56029</strain>
    </source>
</reference>
<organism evidence="3 4">
    <name type="scientific">Deinococcus navajonensis</name>
    <dbReference type="NCBI Taxonomy" id="309884"/>
    <lineage>
        <taxon>Bacteria</taxon>
        <taxon>Thermotogati</taxon>
        <taxon>Deinococcota</taxon>
        <taxon>Deinococci</taxon>
        <taxon>Deinococcales</taxon>
        <taxon>Deinococcaceae</taxon>
        <taxon>Deinococcus</taxon>
    </lineage>
</organism>
<accession>A0ABV8XKN7</accession>
<proteinExistence type="predicted"/>
<comment type="caution">
    <text evidence="3">The sequence shown here is derived from an EMBL/GenBank/DDBJ whole genome shotgun (WGS) entry which is preliminary data.</text>
</comment>